<dbReference type="Gene3D" id="3.90.550.10">
    <property type="entry name" value="Spore Coat Polysaccharide Biosynthesis Protein SpsA, Chain A"/>
    <property type="match status" value="1"/>
</dbReference>
<evidence type="ECO:0000313" key="2">
    <source>
        <dbReference type="EMBL" id="EJW94426.1"/>
    </source>
</evidence>
<comment type="caution">
    <text evidence="2">The sequence shown here is derived from an EMBL/GenBank/DDBJ whole genome shotgun (WGS) entry which is preliminary data.</text>
</comment>
<protein>
    <submittedName>
        <fullName evidence="2">Protein containing Nucleotidyl transferase domain protein</fullName>
        <ecNumber evidence="2">2.-.-.-</ecNumber>
    </submittedName>
</protein>
<feature type="non-terminal residue" evidence="2">
    <location>
        <position position="99"/>
    </location>
</feature>
<reference evidence="2" key="1">
    <citation type="journal article" date="2012" name="PLoS ONE">
        <title>Gene sets for utilization of primary and secondary nutrition supplies in the distal gut of endangered iberian lynx.</title>
        <authorList>
            <person name="Alcaide M."/>
            <person name="Messina E."/>
            <person name="Richter M."/>
            <person name="Bargiela R."/>
            <person name="Peplies J."/>
            <person name="Huws S.A."/>
            <person name="Newbold C.J."/>
            <person name="Golyshin P.N."/>
            <person name="Simon M.A."/>
            <person name="Lopez G."/>
            <person name="Yakimov M.M."/>
            <person name="Ferrer M."/>
        </authorList>
    </citation>
    <scope>NUCLEOTIDE SEQUENCE</scope>
</reference>
<organism evidence="2">
    <name type="scientific">gut metagenome</name>
    <dbReference type="NCBI Taxonomy" id="749906"/>
    <lineage>
        <taxon>unclassified sequences</taxon>
        <taxon>metagenomes</taxon>
        <taxon>organismal metagenomes</taxon>
    </lineage>
</organism>
<name>J9FHP3_9ZZZZ</name>
<dbReference type="Pfam" id="PF12804">
    <property type="entry name" value="NTP_transf_3"/>
    <property type="match status" value="1"/>
</dbReference>
<dbReference type="AlphaFoldDB" id="J9FHP3"/>
<keyword evidence="2" id="KW-0808">Transferase</keyword>
<gene>
    <name evidence="2" type="ORF">EVA_17468</name>
</gene>
<dbReference type="InterPro" id="IPR025877">
    <property type="entry name" value="MobA-like_NTP_Trfase"/>
</dbReference>
<dbReference type="EC" id="2.-.-.-" evidence="2"/>
<sequence>MGLLFSLLLFPNKSRGHGIAYSYQKKRSARNLKASNRNKVQRKMKYAIIAAGEGSRLQQEGVNLPKPLVRIGGESMIDRLIRIFRNNGAEEICIIVNTL</sequence>
<proteinExistence type="predicted"/>
<dbReference type="SUPFAM" id="SSF53448">
    <property type="entry name" value="Nucleotide-diphospho-sugar transferases"/>
    <property type="match status" value="1"/>
</dbReference>
<evidence type="ECO:0000259" key="1">
    <source>
        <dbReference type="Pfam" id="PF12804"/>
    </source>
</evidence>
<accession>J9FHP3</accession>
<dbReference type="EMBL" id="AMCI01006383">
    <property type="protein sequence ID" value="EJW94426.1"/>
    <property type="molecule type" value="Genomic_DNA"/>
</dbReference>
<dbReference type="GO" id="GO:0016779">
    <property type="term" value="F:nucleotidyltransferase activity"/>
    <property type="evidence" value="ECO:0007669"/>
    <property type="project" value="UniProtKB-ARBA"/>
</dbReference>
<dbReference type="InterPro" id="IPR029044">
    <property type="entry name" value="Nucleotide-diphossugar_trans"/>
</dbReference>
<feature type="domain" description="MobA-like NTP transferase" evidence="1">
    <location>
        <begin position="47"/>
        <end position="97"/>
    </location>
</feature>